<dbReference type="AlphaFoldDB" id="A0A4Y6PUP2"/>
<protein>
    <submittedName>
        <fullName evidence="4">TerB family tellurite resistance protein</fullName>
    </submittedName>
</protein>
<gene>
    <name evidence="4" type="ORF">FIV42_15265</name>
</gene>
<feature type="transmembrane region" description="Helical" evidence="2">
    <location>
        <begin position="249"/>
        <end position="276"/>
    </location>
</feature>
<dbReference type="Gene3D" id="1.10.3680.10">
    <property type="entry name" value="TerB-like"/>
    <property type="match status" value="1"/>
</dbReference>
<dbReference type="InterPro" id="IPR007791">
    <property type="entry name" value="DjlA_N"/>
</dbReference>
<dbReference type="EMBL" id="CP041186">
    <property type="protein sequence ID" value="QDG52051.1"/>
    <property type="molecule type" value="Genomic_DNA"/>
</dbReference>
<evidence type="ECO:0000256" key="2">
    <source>
        <dbReference type="SAM" id="Phobius"/>
    </source>
</evidence>
<reference evidence="4 5" key="1">
    <citation type="submission" date="2019-06" db="EMBL/GenBank/DDBJ databases">
        <title>Persicimonas caeni gen. nov., sp. nov., a predatory bacterium isolated from solar saltern.</title>
        <authorList>
            <person name="Wang S."/>
        </authorList>
    </citation>
    <scope>NUCLEOTIDE SEQUENCE [LARGE SCALE GENOMIC DNA]</scope>
    <source>
        <strain evidence="4 5">YN101</strain>
    </source>
</reference>
<keyword evidence="2" id="KW-0472">Membrane</keyword>
<sequence>MSTGCKQHSLHMLRRVSPRAYREESTRFPLRYGVSANSLPAYAVDKAVRNPLRVRHSRRLLNSRSRQPLCQFDDDNQLKQRGNTMADPEEFDFTELPDEERLAFFGALFCMSAIDGEVDREELFVIYELIDSEGLSDESKEKLRNFVIEPPDFKECLDVLNEGNETLRYALMINLVEVAKADALVDPTEEEALQQAQLKLGITDAQFEEIVSYVETMQELRERGVDDDRATDAVKAAVSGMTAVGVPVAAVYFSGSIIGLSAAGITSGLAALGLGLGMVPGIGVAALMGAAAFGALAVALDLGSSRKKETLRKQKERRAQRLIANLQDAITHMMNRVEDLRQAAEESAANREAIEKLTHRIRQLKKIIAKRKKAS</sequence>
<dbReference type="Pfam" id="PF05099">
    <property type="entry name" value="TerB"/>
    <property type="match status" value="1"/>
</dbReference>
<name>A0A4Y6PUP2_PERCE</name>
<evidence type="ECO:0000256" key="1">
    <source>
        <dbReference type="SAM" id="Coils"/>
    </source>
</evidence>
<dbReference type="InterPro" id="IPR029024">
    <property type="entry name" value="TerB-like"/>
</dbReference>
<accession>A0A4Y6PUP2</accession>
<keyword evidence="2" id="KW-1133">Transmembrane helix</keyword>
<dbReference type="CDD" id="cd07177">
    <property type="entry name" value="terB_like"/>
    <property type="match status" value="1"/>
</dbReference>
<keyword evidence="1" id="KW-0175">Coiled coil</keyword>
<organism evidence="4 5">
    <name type="scientific">Persicimonas caeni</name>
    <dbReference type="NCBI Taxonomy" id="2292766"/>
    <lineage>
        <taxon>Bacteria</taxon>
        <taxon>Deltaproteobacteria</taxon>
        <taxon>Bradymonadales</taxon>
        <taxon>Bradymonadaceae</taxon>
        <taxon>Persicimonas</taxon>
    </lineage>
</organism>
<accession>A0A5B8Y5P8</accession>
<dbReference type="OrthoDB" id="1524556at2"/>
<feature type="domain" description="Co-chaperone DjlA N-terminal" evidence="3">
    <location>
        <begin position="102"/>
        <end position="210"/>
    </location>
</feature>
<evidence type="ECO:0000313" key="5">
    <source>
        <dbReference type="Proteomes" id="UP000315995"/>
    </source>
</evidence>
<keyword evidence="2" id="KW-0812">Transmembrane</keyword>
<proteinExistence type="predicted"/>
<evidence type="ECO:0000313" key="4">
    <source>
        <dbReference type="EMBL" id="QDG52051.1"/>
    </source>
</evidence>
<dbReference type="Proteomes" id="UP000315995">
    <property type="component" value="Chromosome"/>
</dbReference>
<feature type="transmembrane region" description="Helical" evidence="2">
    <location>
        <begin position="282"/>
        <end position="303"/>
    </location>
</feature>
<keyword evidence="5" id="KW-1185">Reference proteome</keyword>
<feature type="coiled-coil region" evidence="1">
    <location>
        <begin position="312"/>
        <end position="374"/>
    </location>
</feature>
<dbReference type="SUPFAM" id="SSF158682">
    <property type="entry name" value="TerB-like"/>
    <property type="match status" value="1"/>
</dbReference>
<evidence type="ECO:0000259" key="3">
    <source>
        <dbReference type="Pfam" id="PF05099"/>
    </source>
</evidence>